<reference evidence="2" key="2">
    <citation type="submission" date="2022-01" db="EMBL/GenBank/DDBJ databases">
        <authorList>
            <person name="Yamashiro T."/>
            <person name="Shiraishi A."/>
            <person name="Satake H."/>
            <person name="Nakayama K."/>
        </authorList>
    </citation>
    <scope>NUCLEOTIDE SEQUENCE</scope>
</reference>
<reference evidence="2" key="1">
    <citation type="journal article" date="2022" name="Int. J. Mol. Sci.">
        <title>Draft Genome of Tanacetum Coccineum: Genomic Comparison of Closely Related Tanacetum-Family Plants.</title>
        <authorList>
            <person name="Yamashiro T."/>
            <person name="Shiraishi A."/>
            <person name="Nakayama K."/>
            <person name="Satake H."/>
        </authorList>
    </citation>
    <scope>NUCLEOTIDE SEQUENCE</scope>
</reference>
<feature type="compositionally biased region" description="Polar residues" evidence="1">
    <location>
        <begin position="55"/>
        <end position="71"/>
    </location>
</feature>
<evidence type="ECO:0000256" key="1">
    <source>
        <dbReference type="SAM" id="MobiDB-lite"/>
    </source>
</evidence>
<protein>
    <submittedName>
        <fullName evidence="2">Uncharacterized protein</fullName>
    </submittedName>
</protein>
<accession>A0ABQ5DDM8</accession>
<proteinExistence type="predicted"/>
<gene>
    <name evidence="2" type="ORF">Tco_0936964</name>
</gene>
<name>A0ABQ5DDM8_9ASTR</name>
<evidence type="ECO:0000313" key="2">
    <source>
        <dbReference type="EMBL" id="GJT37099.1"/>
    </source>
</evidence>
<evidence type="ECO:0000313" key="3">
    <source>
        <dbReference type="Proteomes" id="UP001151760"/>
    </source>
</evidence>
<comment type="caution">
    <text evidence="2">The sequence shown here is derived from an EMBL/GenBank/DDBJ whole genome shotgun (WGS) entry which is preliminary data.</text>
</comment>
<sequence>MRYRSLTKNEGKPSHEGELDTQPLVLSTYADVIAFLLSDDEAQESENDILGADKPQSSHAPSTKASDTNSSCDDILKKYNNTLPLTECQLEKHKEVTVNYDNLKASIDEYYDENIAHRDQTDKVVEASMSSLDKISTTISDLYKGLNIITELLKEINNAVKDDPSSVNALQAHALKQDKELAAWAKSSTNMAWNLGSRLSGQSLGSVTPTLALTHISANVEGENATNTATEDPPSYTERETDANRQDKSEEPKHSTDVNIEFIGISTDEQVEDQRKLVKASSIIHPDPDAFIPYTIDGEVYYLTTEQLHAHMDKEEKIKKTEEESKLFTISKPEMIKVVQQEAKKLGIHLKEAITTKAGENFKKARDAEHEFLKRQHTKKVRKSLELKKHKYDNYMWTISSRLKPETITDVKILPKTKPVVITVFRGTNGRNFDVHKPFTFGKYERIRKIPDELGIKSSLPAPAAAHEQASSKSSRKKRKHMELEHEIKIHGLNPEHGIFFTDEFGDQAFQRWRDINKVGMEALVSYLVATFIVQSPENARFSIKLKKLIAEHPDQEKLK</sequence>
<feature type="compositionally biased region" description="Basic and acidic residues" evidence="1">
    <location>
        <begin position="237"/>
        <end position="256"/>
    </location>
</feature>
<keyword evidence="3" id="KW-1185">Reference proteome</keyword>
<dbReference type="Proteomes" id="UP001151760">
    <property type="component" value="Unassembled WGS sequence"/>
</dbReference>
<feature type="compositionally biased region" description="Basic and acidic residues" evidence="1">
    <location>
        <begin position="7"/>
        <end position="18"/>
    </location>
</feature>
<organism evidence="2 3">
    <name type="scientific">Tanacetum coccineum</name>
    <dbReference type="NCBI Taxonomy" id="301880"/>
    <lineage>
        <taxon>Eukaryota</taxon>
        <taxon>Viridiplantae</taxon>
        <taxon>Streptophyta</taxon>
        <taxon>Embryophyta</taxon>
        <taxon>Tracheophyta</taxon>
        <taxon>Spermatophyta</taxon>
        <taxon>Magnoliopsida</taxon>
        <taxon>eudicotyledons</taxon>
        <taxon>Gunneridae</taxon>
        <taxon>Pentapetalae</taxon>
        <taxon>asterids</taxon>
        <taxon>campanulids</taxon>
        <taxon>Asterales</taxon>
        <taxon>Asteraceae</taxon>
        <taxon>Asteroideae</taxon>
        <taxon>Anthemideae</taxon>
        <taxon>Anthemidinae</taxon>
        <taxon>Tanacetum</taxon>
    </lineage>
</organism>
<feature type="region of interest" description="Disordered" evidence="1">
    <location>
        <begin position="461"/>
        <end position="481"/>
    </location>
</feature>
<feature type="region of interest" description="Disordered" evidence="1">
    <location>
        <begin position="50"/>
        <end position="71"/>
    </location>
</feature>
<dbReference type="EMBL" id="BQNB010015196">
    <property type="protein sequence ID" value="GJT37099.1"/>
    <property type="molecule type" value="Genomic_DNA"/>
</dbReference>
<feature type="region of interest" description="Disordered" evidence="1">
    <location>
        <begin position="1"/>
        <end position="22"/>
    </location>
</feature>
<feature type="region of interest" description="Disordered" evidence="1">
    <location>
        <begin position="218"/>
        <end position="256"/>
    </location>
</feature>